<evidence type="ECO:0000313" key="1">
    <source>
        <dbReference type="EMBL" id="ERL93267.1"/>
    </source>
</evidence>
<sequence length="135" mass="15715">RSCATVGAEISNLNQPQLLKFSKNLSNGRLIPVNINHISRNNLHYWAAENRYWIRTVPNQHPWALNKQFTPVKWKMERWIGVGGAVNWLARSPDLTPRDFFRWPLHPTTSHDMTEIIRFACLLVTPEMIARVENS</sequence>
<gene>
    <name evidence="1" type="ORF">D910_10563</name>
</gene>
<dbReference type="AlphaFoldDB" id="U4UJI1"/>
<organism evidence="1 2">
    <name type="scientific">Dendroctonus ponderosae</name>
    <name type="common">Mountain pine beetle</name>
    <dbReference type="NCBI Taxonomy" id="77166"/>
    <lineage>
        <taxon>Eukaryota</taxon>
        <taxon>Metazoa</taxon>
        <taxon>Ecdysozoa</taxon>
        <taxon>Arthropoda</taxon>
        <taxon>Hexapoda</taxon>
        <taxon>Insecta</taxon>
        <taxon>Pterygota</taxon>
        <taxon>Neoptera</taxon>
        <taxon>Endopterygota</taxon>
        <taxon>Coleoptera</taxon>
        <taxon>Polyphaga</taxon>
        <taxon>Cucujiformia</taxon>
        <taxon>Curculionidae</taxon>
        <taxon>Scolytinae</taxon>
        <taxon>Dendroctonus</taxon>
    </lineage>
</organism>
<accession>U4UJI1</accession>
<evidence type="ECO:0000313" key="2">
    <source>
        <dbReference type="Proteomes" id="UP000030742"/>
    </source>
</evidence>
<reference evidence="1 2" key="1">
    <citation type="journal article" date="2013" name="Genome Biol.">
        <title>Draft genome of the mountain pine beetle, Dendroctonus ponderosae Hopkins, a major forest pest.</title>
        <authorList>
            <person name="Keeling C.I."/>
            <person name="Yuen M.M."/>
            <person name="Liao N.Y."/>
            <person name="Docking T.R."/>
            <person name="Chan S.K."/>
            <person name="Taylor G.A."/>
            <person name="Palmquist D.L."/>
            <person name="Jackman S.D."/>
            <person name="Nguyen A."/>
            <person name="Li M."/>
            <person name="Henderson H."/>
            <person name="Janes J.K."/>
            <person name="Zhao Y."/>
            <person name="Pandoh P."/>
            <person name="Moore R."/>
            <person name="Sperling F.A."/>
            <person name="Huber D.P."/>
            <person name="Birol I."/>
            <person name="Jones S.J."/>
            <person name="Bohlmann J."/>
        </authorList>
    </citation>
    <scope>NUCLEOTIDE SEQUENCE</scope>
</reference>
<dbReference type="EMBL" id="KB632352">
    <property type="protein sequence ID" value="ERL93267.1"/>
    <property type="molecule type" value="Genomic_DNA"/>
</dbReference>
<feature type="non-terminal residue" evidence="1">
    <location>
        <position position="1"/>
    </location>
</feature>
<protein>
    <recommendedName>
        <fullName evidence="3">PiggyBac transposable element-derived protein domain-containing protein</fullName>
    </recommendedName>
</protein>
<dbReference type="Proteomes" id="UP000030742">
    <property type="component" value="Unassembled WGS sequence"/>
</dbReference>
<proteinExistence type="predicted"/>
<evidence type="ECO:0008006" key="3">
    <source>
        <dbReference type="Google" id="ProtNLM"/>
    </source>
</evidence>
<name>U4UJI1_DENPD</name>